<comment type="caution">
    <text evidence="2">The sequence shown here is derived from an EMBL/GenBank/DDBJ whole genome shotgun (WGS) entry which is preliminary data.</text>
</comment>
<gene>
    <name evidence="2" type="ORF">PCANC_09905</name>
</gene>
<organism evidence="2 3">
    <name type="scientific">Puccinia coronata f. sp. avenae</name>
    <dbReference type="NCBI Taxonomy" id="200324"/>
    <lineage>
        <taxon>Eukaryota</taxon>
        <taxon>Fungi</taxon>
        <taxon>Dikarya</taxon>
        <taxon>Basidiomycota</taxon>
        <taxon>Pucciniomycotina</taxon>
        <taxon>Pucciniomycetes</taxon>
        <taxon>Pucciniales</taxon>
        <taxon>Pucciniaceae</taxon>
        <taxon>Puccinia</taxon>
    </lineage>
</organism>
<reference evidence="2 3" key="1">
    <citation type="submission" date="2017-11" db="EMBL/GenBank/DDBJ databases">
        <title>De novo assembly and phasing of dikaryotic genomes from two isolates of Puccinia coronata f. sp. avenae, the causal agent of oat crown rust.</title>
        <authorList>
            <person name="Miller M.E."/>
            <person name="Zhang Y."/>
            <person name="Omidvar V."/>
            <person name="Sperschneider J."/>
            <person name="Schwessinger B."/>
            <person name="Raley C."/>
            <person name="Palmer J.M."/>
            <person name="Garnica D."/>
            <person name="Upadhyaya N."/>
            <person name="Rathjen J."/>
            <person name="Taylor J.M."/>
            <person name="Park R.F."/>
            <person name="Dodds P.N."/>
            <person name="Hirsch C.D."/>
            <person name="Kianian S.F."/>
            <person name="Figueroa M."/>
        </authorList>
    </citation>
    <scope>NUCLEOTIDE SEQUENCE [LARGE SCALE GENOMIC DNA]</scope>
    <source>
        <strain evidence="2">12NC29</strain>
    </source>
</reference>
<feature type="region of interest" description="Disordered" evidence="1">
    <location>
        <begin position="452"/>
        <end position="494"/>
    </location>
</feature>
<evidence type="ECO:0000313" key="2">
    <source>
        <dbReference type="EMBL" id="PLW42413.1"/>
    </source>
</evidence>
<dbReference type="EMBL" id="PGCJ01000158">
    <property type="protein sequence ID" value="PLW42413.1"/>
    <property type="molecule type" value="Genomic_DNA"/>
</dbReference>
<feature type="region of interest" description="Disordered" evidence="1">
    <location>
        <begin position="199"/>
        <end position="235"/>
    </location>
</feature>
<feature type="compositionally biased region" description="Low complexity" evidence="1">
    <location>
        <begin position="471"/>
        <end position="482"/>
    </location>
</feature>
<feature type="compositionally biased region" description="Low complexity" evidence="1">
    <location>
        <begin position="199"/>
        <end position="224"/>
    </location>
</feature>
<dbReference type="OrthoDB" id="6161073at2759"/>
<sequence length="494" mass="55378">MRQVPPSNRLHIRYVFSSPLIELHSYAAPTPHHRHTQSNNHPLRAHSAESSLPSSRATRQHAIAGFNSMHPTPVGLKFSTQQVFDSTNLRLKPAGRRTHRQKIHWLDNTIIMDGNPGENHNYNLGYDHPPPENQHQDTWYNPNAYGGQRCCNESDHTLPNGIELSNNYHHLGMGPNMSNWTIPTVPSLLVVIVRPPATEHTPATERTPAAEHTPATERTPATEPSNRLPAAEHQAGRMIVQRASTRKPNRSCAELEAAIETAANKRAEKACQMAHNAKAKRQKTSQKAACAALKTAEPPSEPRFLWTDNESLEALQFIKALKEEFDRLSKARPGYIKWGPFVIKYTGKIKDEHLLVKELSNEVIFHRYNALIAQYKVVEDSLLHLGSGGLYETLLKNNMDKDIYHFIVEMHGDNVATNGGQMQELDNPYKNMVATHTNNAKFDNEPSLPASFTTGVGFPPVNPDPAATSISTDPLRRPSSPRTSRKYNHACKRR</sequence>
<dbReference type="Proteomes" id="UP000235388">
    <property type="component" value="Unassembled WGS sequence"/>
</dbReference>
<feature type="compositionally biased region" description="Basic residues" evidence="1">
    <location>
        <begin position="483"/>
        <end position="494"/>
    </location>
</feature>
<accession>A0A2N5UXC8</accession>
<evidence type="ECO:0000313" key="3">
    <source>
        <dbReference type="Proteomes" id="UP000235388"/>
    </source>
</evidence>
<dbReference type="AlphaFoldDB" id="A0A2N5UXC8"/>
<proteinExistence type="predicted"/>
<protein>
    <submittedName>
        <fullName evidence="2">Uncharacterized protein</fullName>
    </submittedName>
</protein>
<name>A0A2N5UXC8_9BASI</name>
<evidence type="ECO:0000256" key="1">
    <source>
        <dbReference type="SAM" id="MobiDB-lite"/>
    </source>
</evidence>
<feature type="compositionally biased region" description="Polar residues" evidence="1">
    <location>
        <begin position="48"/>
        <end position="57"/>
    </location>
</feature>
<keyword evidence="3" id="KW-1185">Reference proteome</keyword>
<feature type="region of interest" description="Disordered" evidence="1">
    <location>
        <begin position="30"/>
        <end position="57"/>
    </location>
</feature>